<dbReference type="AlphaFoldDB" id="X1SXN6"/>
<name>X1SXN6_9ZZZZ</name>
<accession>X1SXN6</accession>
<feature type="non-terminal residue" evidence="1">
    <location>
        <position position="1"/>
    </location>
</feature>
<protein>
    <submittedName>
        <fullName evidence="1">Uncharacterized protein</fullName>
    </submittedName>
</protein>
<gene>
    <name evidence="1" type="ORF">S12H4_04153</name>
</gene>
<sequence>LRTQGLIGGGYNQERIVLTDKARDRLPGGH</sequence>
<dbReference type="EMBL" id="BARW01001244">
    <property type="protein sequence ID" value="GAI72569.1"/>
    <property type="molecule type" value="Genomic_DNA"/>
</dbReference>
<comment type="caution">
    <text evidence="1">The sequence shown here is derived from an EMBL/GenBank/DDBJ whole genome shotgun (WGS) entry which is preliminary data.</text>
</comment>
<organism evidence="1">
    <name type="scientific">marine sediment metagenome</name>
    <dbReference type="NCBI Taxonomy" id="412755"/>
    <lineage>
        <taxon>unclassified sequences</taxon>
        <taxon>metagenomes</taxon>
        <taxon>ecological metagenomes</taxon>
    </lineage>
</organism>
<reference evidence="1" key="1">
    <citation type="journal article" date="2014" name="Front. Microbiol.">
        <title>High frequency of phylogenetically diverse reductive dehalogenase-homologous genes in deep subseafloor sedimentary metagenomes.</title>
        <authorList>
            <person name="Kawai M."/>
            <person name="Futagami T."/>
            <person name="Toyoda A."/>
            <person name="Takaki Y."/>
            <person name="Nishi S."/>
            <person name="Hori S."/>
            <person name="Arai W."/>
            <person name="Tsubouchi T."/>
            <person name="Morono Y."/>
            <person name="Uchiyama I."/>
            <person name="Ito T."/>
            <person name="Fujiyama A."/>
            <person name="Inagaki F."/>
            <person name="Takami H."/>
        </authorList>
    </citation>
    <scope>NUCLEOTIDE SEQUENCE</scope>
    <source>
        <strain evidence="1">Expedition CK06-06</strain>
    </source>
</reference>
<evidence type="ECO:0000313" key="1">
    <source>
        <dbReference type="EMBL" id="GAI72569.1"/>
    </source>
</evidence>
<proteinExistence type="predicted"/>